<feature type="transmembrane region" description="Helical" evidence="1">
    <location>
        <begin position="218"/>
        <end position="234"/>
    </location>
</feature>
<dbReference type="Proteomes" id="UP001221208">
    <property type="component" value="Unassembled WGS sequence"/>
</dbReference>
<keyword evidence="1" id="KW-1133">Transmembrane helix</keyword>
<dbReference type="InterPro" id="IPR008984">
    <property type="entry name" value="SMAD_FHA_dom_sf"/>
</dbReference>
<dbReference type="Pfam" id="PF00498">
    <property type="entry name" value="FHA"/>
    <property type="match status" value="1"/>
</dbReference>
<evidence type="ECO:0000313" key="4">
    <source>
        <dbReference type="Proteomes" id="UP001221208"/>
    </source>
</evidence>
<evidence type="ECO:0000313" key="3">
    <source>
        <dbReference type="EMBL" id="MDC8756097.1"/>
    </source>
</evidence>
<evidence type="ECO:0000259" key="2">
    <source>
        <dbReference type="PROSITE" id="PS50006"/>
    </source>
</evidence>
<keyword evidence="1" id="KW-0812">Transmembrane</keyword>
<feature type="transmembrane region" description="Helical" evidence="1">
    <location>
        <begin position="122"/>
        <end position="139"/>
    </location>
</feature>
<dbReference type="Gene3D" id="2.60.200.20">
    <property type="match status" value="1"/>
</dbReference>
<gene>
    <name evidence="3" type="ORF">OIK44_00680</name>
</gene>
<feature type="transmembrane region" description="Helical" evidence="1">
    <location>
        <begin position="246"/>
        <end position="267"/>
    </location>
</feature>
<accession>A0ABT5JTM4</accession>
<proteinExistence type="predicted"/>
<evidence type="ECO:0000256" key="1">
    <source>
        <dbReference type="SAM" id="Phobius"/>
    </source>
</evidence>
<dbReference type="SMART" id="SM00240">
    <property type="entry name" value="FHA"/>
    <property type="match status" value="1"/>
</dbReference>
<keyword evidence="4" id="KW-1185">Reference proteome</keyword>
<feature type="domain" description="FHA" evidence="2">
    <location>
        <begin position="27"/>
        <end position="77"/>
    </location>
</feature>
<keyword evidence="1" id="KW-0472">Membrane</keyword>
<sequence length="324" mass="35139">MKPPYFIETLARNGEVLHRQRVAALPLRLGRGYDNDVILDDAHTAARHAIIEADGEGMPVLRDLGSQNGCIHRGKRLGSIALDGDTVVRLGHSNLRLRGADHPVPAELTDTTMHGWEGGTPALLGLGLIGATALLTNWLNDTQPFQAVAYLLVLSYALAGGLVWSGVWAFGNRLFGRHARLGRHLFILGCGLAALEAWKLSSSVLAYSYSMEALTRYGRHAIIAIVCCMVFFHLRTIKPHHPRRLAAACMVLLLIGSSLGLMSNLQLSGRVADEPYMAVLLPPAFRLSPDHTPEEFFGRAAKLKSGVDAERARAAAGETDDDTE</sequence>
<dbReference type="PROSITE" id="PS50006">
    <property type="entry name" value="FHA_DOMAIN"/>
    <property type="match status" value="1"/>
</dbReference>
<protein>
    <submittedName>
        <fullName evidence="3">FHA domain-containing protein</fullName>
    </submittedName>
</protein>
<name>A0ABT5JTM4_9BURK</name>
<reference evidence="3 4" key="1">
    <citation type="submission" date="2022-10" db="EMBL/GenBank/DDBJ databases">
        <title>Janthinobacterium sp. hw3 Genome sequencing.</title>
        <authorList>
            <person name="Park S."/>
        </authorList>
    </citation>
    <scope>NUCLEOTIDE SEQUENCE [LARGE SCALE GENOMIC DNA]</scope>
    <source>
        <strain evidence="4">hw3</strain>
    </source>
</reference>
<feature type="transmembrane region" description="Helical" evidence="1">
    <location>
        <begin position="181"/>
        <end position="198"/>
    </location>
</feature>
<organism evidence="3 4">
    <name type="scientific">Janthinobacterium fluminis</name>
    <dbReference type="NCBI Taxonomy" id="2987524"/>
    <lineage>
        <taxon>Bacteria</taxon>
        <taxon>Pseudomonadati</taxon>
        <taxon>Pseudomonadota</taxon>
        <taxon>Betaproteobacteria</taxon>
        <taxon>Burkholderiales</taxon>
        <taxon>Oxalobacteraceae</taxon>
        <taxon>Janthinobacterium</taxon>
    </lineage>
</organism>
<dbReference type="EMBL" id="JAQQXR010000001">
    <property type="protein sequence ID" value="MDC8756097.1"/>
    <property type="molecule type" value="Genomic_DNA"/>
</dbReference>
<dbReference type="InterPro" id="IPR000253">
    <property type="entry name" value="FHA_dom"/>
</dbReference>
<comment type="caution">
    <text evidence="3">The sequence shown here is derived from an EMBL/GenBank/DDBJ whole genome shotgun (WGS) entry which is preliminary data.</text>
</comment>
<feature type="transmembrane region" description="Helical" evidence="1">
    <location>
        <begin position="145"/>
        <end position="169"/>
    </location>
</feature>
<dbReference type="RefSeq" id="WP_273668725.1">
    <property type="nucleotide sequence ID" value="NZ_JAQQXR010000001.1"/>
</dbReference>
<dbReference type="SUPFAM" id="SSF49879">
    <property type="entry name" value="SMAD/FHA domain"/>
    <property type="match status" value="1"/>
</dbReference>